<feature type="signal peptide" evidence="1">
    <location>
        <begin position="1"/>
        <end position="26"/>
    </location>
</feature>
<comment type="caution">
    <text evidence="2">The sequence shown here is derived from an EMBL/GenBank/DDBJ whole genome shotgun (WGS) entry which is preliminary data.</text>
</comment>
<reference evidence="2 3" key="1">
    <citation type="submission" date="2017-11" db="EMBL/GenBank/DDBJ databases">
        <title>De-novo sequencing of pomegranate (Punica granatum L.) genome.</title>
        <authorList>
            <person name="Akparov Z."/>
            <person name="Amiraslanov A."/>
            <person name="Hajiyeva S."/>
            <person name="Abbasov M."/>
            <person name="Kaur K."/>
            <person name="Hamwieh A."/>
            <person name="Solovyev V."/>
            <person name="Salamov A."/>
            <person name="Braich B."/>
            <person name="Kosarev P."/>
            <person name="Mahmoud A."/>
            <person name="Hajiyev E."/>
            <person name="Babayeva S."/>
            <person name="Izzatullayeva V."/>
            <person name="Mammadov A."/>
            <person name="Mammadov A."/>
            <person name="Sharifova S."/>
            <person name="Ojaghi J."/>
            <person name="Eynullazada K."/>
            <person name="Bayramov B."/>
            <person name="Abdulazimova A."/>
            <person name="Shahmuradov I."/>
        </authorList>
    </citation>
    <scope>NUCLEOTIDE SEQUENCE [LARGE SCALE GENOMIC DNA]</scope>
    <source>
        <strain evidence="3">cv. AG2017</strain>
        <tissue evidence="2">Leaf</tissue>
    </source>
</reference>
<keyword evidence="1" id="KW-0732">Signal</keyword>
<name>A0A2I0L5L1_PUNGR</name>
<sequence>MGCPREAAPCPNPFVLFLLLSCPLLAKNIYGMLKTTLKLDCHPINASWLFFIKNTWSISSFRAKIVLLGEQCTHHQPARLVARRHPRAPARAHACPRRRSSLRALLRPCSRTPPTSLRVHACTSKSRTFMMTRPPACARSCARLPTPAPTREPDRAPEPPVMLCMPMHVQPRAQLARTWMLLHPNILPRIPPSRPTLKPFPDSFLVSQG</sequence>
<accession>A0A2I0L5L1</accession>
<keyword evidence="3" id="KW-1185">Reference proteome</keyword>
<gene>
    <name evidence="2" type="ORF">CRG98_003636</name>
</gene>
<dbReference type="Proteomes" id="UP000233551">
    <property type="component" value="Unassembled WGS sequence"/>
</dbReference>
<evidence type="ECO:0000313" key="2">
    <source>
        <dbReference type="EMBL" id="PKI75978.1"/>
    </source>
</evidence>
<evidence type="ECO:0000313" key="3">
    <source>
        <dbReference type="Proteomes" id="UP000233551"/>
    </source>
</evidence>
<dbReference type="EMBL" id="PGOL01000134">
    <property type="protein sequence ID" value="PKI75978.1"/>
    <property type="molecule type" value="Genomic_DNA"/>
</dbReference>
<feature type="chain" id="PRO_5014182078" evidence="1">
    <location>
        <begin position="27"/>
        <end position="209"/>
    </location>
</feature>
<dbReference type="PROSITE" id="PS51257">
    <property type="entry name" value="PROKAR_LIPOPROTEIN"/>
    <property type="match status" value="1"/>
</dbReference>
<organism evidence="2 3">
    <name type="scientific">Punica granatum</name>
    <name type="common">Pomegranate</name>
    <dbReference type="NCBI Taxonomy" id="22663"/>
    <lineage>
        <taxon>Eukaryota</taxon>
        <taxon>Viridiplantae</taxon>
        <taxon>Streptophyta</taxon>
        <taxon>Embryophyta</taxon>
        <taxon>Tracheophyta</taxon>
        <taxon>Spermatophyta</taxon>
        <taxon>Magnoliopsida</taxon>
        <taxon>eudicotyledons</taxon>
        <taxon>Gunneridae</taxon>
        <taxon>Pentapetalae</taxon>
        <taxon>rosids</taxon>
        <taxon>malvids</taxon>
        <taxon>Myrtales</taxon>
        <taxon>Lythraceae</taxon>
        <taxon>Punica</taxon>
    </lineage>
</organism>
<evidence type="ECO:0000256" key="1">
    <source>
        <dbReference type="SAM" id="SignalP"/>
    </source>
</evidence>
<proteinExistence type="predicted"/>
<protein>
    <submittedName>
        <fullName evidence="2">Uncharacterized protein</fullName>
    </submittedName>
</protein>
<dbReference type="AlphaFoldDB" id="A0A2I0L5L1"/>